<dbReference type="HOGENOM" id="CLU_353384_0_0_1"/>
<feature type="compositionally biased region" description="Polar residues" evidence="1">
    <location>
        <begin position="638"/>
        <end position="650"/>
    </location>
</feature>
<accession>E4ZK95</accession>
<organism evidence="3">
    <name type="scientific">Leptosphaeria maculans (strain JN3 / isolate v23.1.3 / race Av1-4-5-6-7-8)</name>
    <name type="common">Blackleg fungus</name>
    <name type="synonym">Phoma lingam</name>
    <dbReference type="NCBI Taxonomy" id="985895"/>
    <lineage>
        <taxon>Eukaryota</taxon>
        <taxon>Fungi</taxon>
        <taxon>Dikarya</taxon>
        <taxon>Ascomycota</taxon>
        <taxon>Pezizomycotina</taxon>
        <taxon>Dothideomycetes</taxon>
        <taxon>Pleosporomycetidae</taxon>
        <taxon>Pleosporales</taxon>
        <taxon>Pleosporineae</taxon>
        <taxon>Leptosphaeriaceae</taxon>
        <taxon>Plenodomus</taxon>
        <taxon>Plenodomus lingam/Leptosphaeria maculans species complex</taxon>
    </lineage>
</organism>
<feature type="compositionally biased region" description="Basic and acidic residues" evidence="1">
    <location>
        <begin position="96"/>
        <end position="106"/>
    </location>
</feature>
<feature type="region of interest" description="Disordered" evidence="1">
    <location>
        <begin position="590"/>
        <end position="609"/>
    </location>
</feature>
<sequence>MARNHNKRLPAGRQPGAATSVNTQSQLRAAPQRARGIGKKKHPQHRSSLAGHMIHHDQTQLQSQQGGEQQAAQQHASLKKRKRGETDDGTQQQKRVRADTNSDSKSESSSPSNEVGCQLHAHKDVAQSAVTDLKMLQNMSDEQKMALRRDRFSNTEAERRILGASKITKSNGRSIAASTRKVPEQRKTEGVERAVLCDAILTKIDGGSHDNNEEYNVSIVQEPSVTNCMGDKGIPTKTVNHPVNQAYNARTDSVLQSSPASTTHSHQLSNYSIHENSSQDSSPPPKTTELGKDAGYTVSPTTQTQRKPEKRVVIAQPGTSKHTKQKLQKSQVIVEDDRKRIIEPNLEYVLNYQPYDFASVLLMASFNITRDEKAEESADRWFKSNQILNHNAMEMYKRPWTSQDYGREAIKKTLPTRTIDDCDLYYRDDQKIYVATERGLLLVADYCKAIGVPDEQGVRFEGRKPKWVKKLEADRHYRRVELDHPGNKGSFLHPCISLRMGSLVEVYERCQGVDAAGVTWNFAYGRRTEDGVTGFFDFSYTGRTDGNKDSEEECRVPNPNIIDWSKFDYGPGAESGRKYLADLAAGISASQSQQKTSATTKSPLSVANNSSSLKKEACLGKKGQRGVQAETAAPAVPTITNPATTSPAVSTCHANEAQSIESVAPHTTPSTLSGETAIAASEVPIVGTNQPIQRPETLKLTGGPHKDSPRKKSKIVDACFKAGEPMSSENTVQEATAGTDNANVQDDLETDPTEQNVSVTSLALARPTFTAGTIRRKVGPNEYVEDEIDYDDDEL</sequence>
<feature type="compositionally biased region" description="Basic residues" evidence="1">
    <location>
        <begin position="1"/>
        <end position="10"/>
    </location>
</feature>
<keyword evidence="3" id="KW-1185">Reference proteome</keyword>
<dbReference type="OrthoDB" id="3800937at2759"/>
<proteinExistence type="predicted"/>
<gene>
    <name evidence="2" type="ORF">LEMA_P071980.1</name>
</gene>
<protein>
    <submittedName>
        <fullName evidence="2">Predicted protein</fullName>
    </submittedName>
</protein>
<dbReference type="Proteomes" id="UP000002668">
    <property type="component" value="Genome"/>
</dbReference>
<reference evidence="3" key="1">
    <citation type="journal article" date="2011" name="Nat. Commun.">
        <title>Effector diversification within compartments of the Leptosphaeria maculans genome affected by Repeat-Induced Point mutations.</title>
        <authorList>
            <person name="Rouxel T."/>
            <person name="Grandaubert J."/>
            <person name="Hane J.K."/>
            <person name="Hoede C."/>
            <person name="van de Wouw A.P."/>
            <person name="Couloux A."/>
            <person name="Dominguez V."/>
            <person name="Anthouard V."/>
            <person name="Bally P."/>
            <person name="Bourras S."/>
            <person name="Cozijnsen A.J."/>
            <person name="Ciuffetti L.M."/>
            <person name="Degrave A."/>
            <person name="Dilmaghani A."/>
            <person name="Duret L."/>
            <person name="Fudal I."/>
            <person name="Goodwin S.B."/>
            <person name="Gout L."/>
            <person name="Glaser N."/>
            <person name="Linglin J."/>
            <person name="Kema G.H.J."/>
            <person name="Lapalu N."/>
            <person name="Lawrence C.B."/>
            <person name="May K."/>
            <person name="Meyer M."/>
            <person name="Ollivier B."/>
            <person name="Poulain J."/>
            <person name="Schoch C.L."/>
            <person name="Simon A."/>
            <person name="Spatafora J.W."/>
            <person name="Stachowiak A."/>
            <person name="Turgeon B.G."/>
            <person name="Tyler B.M."/>
            <person name="Vincent D."/>
            <person name="Weissenbach J."/>
            <person name="Amselem J."/>
            <person name="Quesneville H."/>
            <person name="Oliver R.P."/>
            <person name="Wincker P."/>
            <person name="Balesdent M.-H."/>
            <person name="Howlett B.J."/>
        </authorList>
    </citation>
    <scope>NUCLEOTIDE SEQUENCE [LARGE SCALE GENOMIC DNA]</scope>
    <source>
        <strain evidence="3">JN3 / isolate v23.1.3 / race Av1-4-5-6-7-8</strain>
    </source>
</reference>
<feature type="compositionally biased region" description="Polar residues" evidence="1">
    <location>
        <begin position="17"/>
        <end position="27"/>
    </location>
</feature>
<dbReference type="eggNOG" id="ENOG502R91G">
    <property type="taxonomic scope" value="Eukaryota"/>
</dbReference>
<feature type="compositionally biased region" description="Low complexity" evidence="1">
    <location>
        <begin position="590"/>
        <end position="602"/>
    </location>
</feature>
<dbReference type="AlphaFoldDB" id="E4ZK95"/>
<feature type="region of interest" description="Disordered" evidence="1">
    <location>
        <begin position="617"/>
        <end position="650"/>
    </location>
</feature>
<dbReference type="EMBL" id="FP929072">
    <property type="protein sequence ID" value="CBX91690.1"/>
    <property type="molecule type" value="Genomic_DNA"/>
</dbReference>
<feature type="region of interest" description="Disordered" evidence="1">
    <location>
        <begin position="724"/>
        <end position="757"/>
    </location>
</feature>
<dbReference type="GeneID" id="13288100"/>
<feature type="compositionally biased region" description="Polar residues" evidence="1">
    <location>
        <begin position="727"/>
        <end position="744"/>
    </location>
</feature>
<feature type="compositionally biased region" description="Basic residues" evidence="1">
    <location>
        <begin position="36"/>
        <end position="45"/>
    </location>
</feature>
<feature type="region of interest" description="Disordered" evidence="1">
    <location>
        <begin position="1"/>
        <end position="117"/>
    </location>
</feature>
<name>E4ZK95_LEPMJ</name>
<evidence type="ECO:0000313" key="3">
    <source>
        <dbReference type="Proteomes" id="UP000002668"/>
    </source>
</evidence>
<evidence type="ECO:0000256" key="1">
    <source>
        <dbReference type="SAM" id="MobiDB-lite"/>
    </source>
</evidence>
<evidence type="ECO:0000313" key="2">
    <source>
        <dbReference type="EMBL" id="CBX91690.1"/>
    </source>
</evidence>
<feature type="compositionally biased region" description="Low complexity" evidence="1">
    <location>
        <begin position="59"/>
        <end position="74"/>
    </location>
</feature>
<feature type="region of interest" description="Disordered" evidence="1">
    <location>
        <begin position="273"/>
        <end position="310"/>
    </location>
</feature>
<dbReference type="VEuPathDB" id="FungiDB:LEMA_P071980.1"/>
<dbReference type="OMA" id="CHANEAQ"/>
<dbReference type="InParanoid" id="E4ZK95"/>